<sequence length="557" mass="61734">MTTTLEAIELASIKAVSTRIWLDDCNRPLASPVWKVALATESGRANAFLKLLPAHQLISEAVCTLLGRAVGLDLPRGFLVEATPDTLPDADWQPGEAARLGFGSEDAEFQSFAFAIHHGSAAIERELMQWQGLAPLAFFDEWVANTDRHFRNLLYRGGEFIPIDHSHALTGHDWTPERLTPSATVVNQMLTFATRYLSEHQRFQWRRSAADCTAGYHRVPLDELAEYAELERYATPKQTLAVLDFLRRRIFHVPKLAAGKLGLPELDFWPHMKTHRAFPSPGAYRAQWAPVYLEPIIGSGERLTVGILVLGADGQRQVAPVLREDQVSTLWGEQGRGLLRSIDLCLNVLREHLSDGGDLDRWPAPFAGVCIGPLKPARGDDAIDVLRTGMSFSACFSTLEQGIEETAEDDDTEDPWPKQVHAAVQARVPSLSGNFNKQIKTATAARPTPVGYLSTRLAANLGKLIPGPRLGEFVKTAKVKALNLVIVRDLEPCQRQFELLIFRPREDDPSYTARQMKNLRGALLELKEAGNHHELRVVEVLDAAQAADRIIRAEAAA</sequence>
<keyword evidence="3" id="KW-1185">Reference proteome</keyword>
<proteinExistence type="predicted"/>
<dbReference type="Pfam" id="PF20613">
    <property type="entry name" value="HipA_2"/>
    <property type="match status" value="1"/>
</dbReference>
<feature type="domain" description="HipA-like kinase" evidence="1">
    <location>
        <begin position="53"/>
        <end position="170"/>
    </location>
</feature>
<comment type="caution">
    <text evidence="2">The sequence shown here is derived from an EMBL/GenBank/DDBJ whole genome shotgun (WGS) entry which is preliminary data.</text>
</comment>
<dbReference type="AlphaFoldDB" id="A0A317N2E7"/>
<protein>
    <recommendedName>
        <fullName evidence="1">HipA-like kinase domain-containing protein</fullName>
    </recommendedName>
</protein>
<name>A0A317N2E7_9GAMM</name>
<evidence type="ECO:0000259" key="1">
    <source>
        <dbReference type="Pfam" id="PF20613"/>
    </source>
</evidence>
<organism evidence="2 3">
    <name type="scientific">Plasticicumulans acidivorans</name>
    <dbReference type="NCBI Taxonomy" id="886464"/>
    <lineage>
        <taxon>Bacteria</taxon>
        <taxon>Pseudomonadati</taxon>
        <taxon>Pseudomonadota</taxon>
        <taxon>Gammaproteobacteria</taxon>
        <taxon>Candidatus Competibacteraceae</taxon>
        <taxon>Plasticicumulans</taxon>
    </lineage>
</organism>
<evidence type="ECO:0000313" key="2">
    <source>
        <dbReference type="EMBL" id="PWV66018.1"/>
    </source>
</evidence>
<dbReference type="EMBL" id="QGTJ01000001">
    <property type="protein sequence ID" value="PWV66018.1"/>
    <property type="molecule type" value="Genomic_DNA"/>
</dbReference>
<dbReference type="InterPro" id="IPR046748">
    <property type="entry name" value="HipA_2"/>
</dbReference>
<evidence type="ECO:0000313" key="3">
    <source>
        <dbReference type="Proteomes" id="UP000246569"/>
    </source>
</evidence>
<gene>
    <name evidence="2" type="ORF">C7443_101506</name>
</gene>
<dbReference type="Proteomes" id="UP000246569">
    <property type="component" value="Unassembled WGS sequence"/>
</dbReference>
<accession>A0A317N2E7</accession>
<reference evidence="2 3" key="1">
    <citation type="submission" date="2018-05" db="EMBL/GenBank/DDBJ databases">
        <title>Genomic Encyclopedia of Type Strains, Phase IV (KMG-IV): sequencing the most valuable type-strain genomes for metagenomic binning, comparative biology and taxonomic classification.</title>
        <authorList>
            <person name="Goeker M."/>
        </authorList>
    </citation>
    <scope>NUCLEOTIDE SEQUENCE [LARGE SCALE GENOMIC DNA]</scope>
    <source>
        <strain evidence="2 3">DSM 23606</strain>
    </source>
</reference>